<evidence type="ECO:0000313" key="1">
    <source>
        <dbReference type="EMBL" id="OAA83196.1"/>
    </source>
</evidence>
<dbReference type="PATRIC" id="fig|1538.10.peg.3600"/>
<dbReference type="Proteomes" id="UP000077407">
    <property type="component" value="Unassembled WGS sequence"/>
</dbReference>
<dbReference type="AlphaFoldDB" id="A0A162KS48"/>
<name>A0A162KS48_9CLOT</name>
<accession>A0A162KS48</accession>
<dbReference type="EMBL" id="LITT01000062">
    <property type="protein sequence ID" value="OAA83196.1"/>
    <property type="molecule type" value="Genomic_DNA"/>
</dbReference>
<proteinExistence type="predicted"/>
<sequence>MTDLQVFVTKFFDTLGAAVEEVEYALIYVVIPEEYEDVFGKTELKLCFDYEVYLENPDYEFVTFGSFILDKIINLSFEYSRVSIRYVLVDNLNVTEPEKKIKDFLNKDRCNIEIIEQDKGINYFAKYSFKINYISDNIVEEFENVVIDMNNVCVSKSFSENLSSIFYETKPQYDYPLNCSVDFLEGFKKSVKQIKCISKSNANNFANISAKDKEIERINEYYQSLKIEAEKRMKRKNLSQEKINEYKHKIKLYDIEKNRQLNEIIERYNVKSEIIFQNTVVYAVPIIYFRYKLTSRNEPDGQLGSCYFNKITKTWQDNKYL</sequence>
<dbReference type="RefSeq" id="WP_063556800.1">
    <property type="nucleotide sequence ID" value="NZ_LITT01000062.1"/>
</dbReference>
<evidence type="ECO:0000313" key="2">
    <source>
        <dbReference type="Proteomes" id="UP000077407"/>
    </source>
</evidence>
<reference evidence="1 2" key="1">
    <citation type="journal article" date="2015" name="Biotechnol. Bioeng.">
        <title>Genome sequence and phenotypic characterization of Caulobacter segnis.</title>
        <authorList>
            <person name="Patel S."/>
            <person name="Fletcher B."/>
            <person name="Scott D.C."/>
            <person name="Ely B."/>
        </authorList>
    </citation>
    <scope>NUCLEOTIDE SEQUENCE [LARGE SCALE GENOMIC DNA]</scope>
    <source>
        <strain evidence="1 2">ERI-2</strain>
    </source>
</reference>
<protein>
    <submittedName>
        <fullName evidence="1">Uncharacterized protein</fullName>
    </submittedName>
</protein>
<dbReference type="OrthoDB" id="1949859at2"/>
<organism evidence="1 2">
    <name type="scientific">Clostridium ljungdahlii</name>
    <dbReference type="NCBI Taxonomy" id="1538"/>
    <lineage>
        <taxon>Bacteria</taxon>
        <taxon>Bacillati</taxon>
        <taxon>Bacillota</taxon>
        <taxon>Clostridia</taxon>
        <taxon>Eubacteriales</taxon>
        <taxon>Clostridiaceae</taxon>
        <taxon>Clostridium</taxon>
    </lineage>
</organism>
<gene>
    <name evidence="1" type="ORF">WY13_03524</name>
</gene>
<comment type="caution">
    <text evidence="1">The sequence shown here is derived from an EMBL/GenBank/DDBJ whole genome shotgun (WGS) entry which is preliminary data.</text>
</comment>